<feature type="domain" description="START" evidence="13">
    <location>
        <begin position="231"/>
        <end position="430"/>
    </location>
</feature>
<keyword evidence="15" id="KW-1185">Reference proteome</keyword>
<reference evidence="14" key="1">
    <citation type="submission" date="2022-12" db="EMBL/GenBank/DDBJ databases">
        <title>Genome assemblies of Blomia tropicalis.</title>
        <authorList>
            <person name="Cui Y."/>
        </authorList>
    </citation>
    <scope>NUCLEOTIDE SEQUENCE</scope>
    <source>
        <tissue evidence="14">Adult mites</tissue>
    </source>
</reference>
<keyword evidence="5" id="KW-0007">Acetylation</keyword>
<evidence type="ECO:0000256" key="3">
    <source>
        <dbReference type="ARBA" id="ARBA00022490"/>
    </source>
</evidence>
<dbReference type="Proteomes" id="UP001142055">
    <property type="component" value="Chromosome 1"/>
</dbReference>
<feature type="compositionally biased region" description="Low complexity" evidence="12">
    <location>
        <begin position="505"/>
        <end position="526"/>
    </location>
</feature>
<dbReference type="OrthoDB" id="1295045at2759"/>
<evidence type="ECO:0000313" key="14">
    <source>
        <dbReference type="EMBL" id="KAJ6222308.1"/>
    </source>
</evidence>
<dbReference type="EMBL" id="JAPWDV010000001">
    <property type="protein sequence ID" value="KAJ6222308.1"/>
    <property type="molecule type" value="Genomic_DNA"/>
</dbReference>
<comment type="caution">
    <text evidence="14">The sequence shown here is derived from an EMBL/GenBank/DDBJ whole genome shotgun (WGS) entry which is preliminary data.</text>
</comment>
<evidence type="ECO:0000256" key="9">
    <source>
        <dbReference type="ARBA" id="ARBA00069061"/>
    </source>
</evidence>
<feature type="compositionally biased region" description="Basic and acidic residues" evidence="12">
    <location>
        <begin position="447"/>
        <end position="461"/>
    </location>
</feature>
<dbReference type="PROSITE" id="PS50848">
    <property type="entry name" value="START"/>
    <property type="match status" value="1"/>
</dbReference>
<evidence type="ECO:0000259" key="13">
    <source>
        <dbReference type="PROSITE" id="PS50848"/>
    </source>
</evidence>
<name>A0A9Q0RNE2_BLOTA</name>
<protein>
    <recommendedName>
        <fullName evidence="9">Phosphatidylcholine transfer protein</fullName>
    </recommendedName>
    <alternativeName>
        <fullName evidence="11">START domain-containing protein 2</fullName>
    </alternativeName>
    <alternativeName>
        <fullName evidence="10">StAR-related lipid transfer protein 2</fullName>
    </alternativeName>
</protein>
<evidence type="ECO:0000256" key="4">
    <source>
        <dbReference type="ARBA" id="ARBA00022553"/>
    </source>
</evidence>
<evidence type="ECO:0000256" key="8">
    <source>
        <dbReference type="ARBA" id="ARBA00063535"/>
    </source>
</evidence>
<sequence>MPFLKRTIYDLVIPHVRQNVINTNQFHQYTLRGRTQFGLFRNPLLNDSKYYQVLRSSANIKERIYDKLILFTCMLHKQSNVYLCLRIRRLIQISNLYRRLYSPHDFHYLIIDHVLDRLRRIGLLIQRRSSWWKLFSKWFSRRRMLLSFTGFGLFSWEENRITDQELQELMKEFLLIENSQGSSNEKDNEDQSETYGNMEESIIDQNGEGSFLVVNCMHSTSNNNEITSGPWEVVISQENFNVWRKSVNNTSLYEYKVFGTYFDISAHSFYSVQRDLEYRKEWDKLVLKLEIIDSEFEDNSKLMNSNIDDSGNELVHWIMKYPYPMKSREYIYIRRTKIDHDRKFIVCISRSVDYPNIPENDEHVRVYDYTSQMVIRPHHDNFYKYGFDYMLTYFDDPRASFPSPAYNWMASRGVPDFVEKLHQAALRLSRRKNDIVDNVDSTEPDLFMEKGQDVNNEKSENSQDTSSENENKRQILDSVKPQQTVELPKSQASLNVASSERNRNSKSSNSNSNANKFSFKSLNIWN</sequence>
<evidence type="ECO:0000256" key="6">
    <source>
        <dbReference type="ARBA" id="ARBA00023055"/>
    </source>
</evidence>
<dbReference type="SMART" id="SM00234">
    <property type="entry name" value="START"/>
    <property type="match status" value="1"/>
</dbReference>
<dbReference type="SUPFAM" id="SSF55961">
    <property type="entry name" value="Bet v1-like"/>
    <property type="match status" value="1"/>
</dbReference>
<dbReference type="FunFam" id="3.30.530.20:FF:000017">
    <property type="entry name" value="Phosphatidylcholine transfer protein, putative"/>
    <property type="match status" value="1"/>
</dbReference>
<proteinExistence type="predicted"/>
<dbReference type="Pfam" id="PF01852">
    <property type="entry name" value="START"/>
    <property type="match status" value="1"/>
</dbReference>
<dbReference type="PANTHER" id="PTHR19308:SF8">
    <property type="entry name" value="STAR-RELATED LIPID TRANSFER PROTEIN 7, MITOCHONDRIAL"/>
    <property type="match status" value="1"/>
</dbReference>
<evidence type="ECO:0000256" key="7">
    <source>
        <dbReference type="ARBA" id="ARBA00023121"/>
    </source>
</evidence>
<evidence type="ECO:0000256" key="12">
    <source>
        <dbReference type="SAM" id="MobiDB-lite"/>
    </source>
</evidence>
<evidence type="ECO:0000256" key="10">
    <source>
        <dbReference type="ARBA" id="ARBA00077188"/>
    </source>
</evidence>
<organism evidence="14 15">
    <name type="scientific">Blomia tropicalis</name>
    <name type="common">Mite</name>
    <dbReference type="NCBI Taxonomy" id="40697"/>
    <lineage>
        <taxon>Eukaryota</taxon>
        <taxon>Metazoa</taxon>
        <taxon>Ecdysozoa</taxon>
        <taxon>Arthropoda</taxon>
        <taxon>Chelicerata</taxon>
        <taxon>Arachnida</taxon>
        <taxon>Acari</taxon>
        <taxon>Acariformes</taxon>
        <taxon>Sarcoptiformes</taxon>
        <taxon>Astigmata</taxon>
        <taxon>Glycyphagoidea</taxon>
        <taxon>Echimyopodidae</taxon>
        <taxon>Blomia</taxon>
    </lineage>
</organism>
<dbReference type="Gene3D" id="3.30.530.20">
    <property type="match status" value="1"/>
</dbReference>
<dbReference type="GO" id="GO:0008289">
    <property type="term" value="F:lipid binding"/>
    <property type="evidence" value="ECO:0007669"/>
    <property type="project" value="UniProtKB-KW"/>
</dbReference>
<dbReference type="AlphaFoldDB" id="A0A9Q0RNE2"/>
<comment type="subunit">
    <text evidence="8">Interacts with ACOT13/THEM2.</text>
</comment>
<dbReference type="OMA" id="ELIHWIM"/>
<comment type="subcellular location">
    <subcellularLocation>
        <location evidence="1">Cytoplasm</location>
    </subcellularLocation>
</comment>
<keyword evidence="4" id="KW-0597">Phosphoprotein</keyword>
<evidence type="ECO:0000256" key="2">
    <source>
        <dbReference type="ARBA" id="ARBA00022448"/>
    </source>
</evidence>
<evidence type="ECO:0000313" key="15">
    <source>
        <dbReference type="Proteomes" id="UP001142055"/>
    </source>
</evidence>
<dbReference type="InterPro" id="IPR023393">
    <property type="entry name" value="START-like_dom_sf"/>
</dbReference>
<keyword evidence="7" id="KW-0446">Lipid-binding</keyword>
<dbReference type="InterPro" id="IPR051213">
    <property type="entry name" value="START_lipid_transfer"/>
</dbReference>
<feature type="compositionally biased region" description="Polar residues" evidence="12">
    <location>
        <begin position="480"/>
        <end position="496"/>
    </location>
</feature>
<accession>A0A9Q0RNE2</accession>
<evidence type="ECO:0000256" key="1">
    <source>
        <dbReference type="ARBA" id="ARBA00004496"/>
    </source>
</evidence>
<keyword evidence="6" id="KW-0445">Lipid transport</keyword>
<keyword evidence="3" id="KW-0963">Cytoplasm</keyword>
<dbReference type="GO" id="GO:0006869">
    <property type="term" value="P:lipid transport"/>
    <property type="evidence" value="ECO:0007669"/>
    <property type="project" value="UniProtKB-KW"/>
</dbReference>
<keyword evidence="2" id="KW-0813">Transport</keyword>
<feature type="region of interest" description="Disordered" evidence="12">
    <location>
        <begin position="439"/>
        <end position="526"/>
    </location>
</feature>
<dbReference type="GO" id="GO:0005829">
    <property type="term" value="C:cytosol"/>
    <property type="evidence" value="ECO:0007669"/>
    <property type="project" value="UniProtKB-ARBA"/>
</dbReference>
<evidence type="ECO:0000256" key="11">
    <source>
        <dbReference type="ARBA" id="ARBA00079049"/>
    </source>
</evidence>
<dbReference type="PANTHER" id="PTHR19308">
    <property type="entry name" value="PHOSPHATIDYLCHOLINE TRANSFER PROTEIN"/>
    <property type="match status" value="1"/>
</dbReference>
<gene>
    <name evidence="14" type="ORF">RDWZM_000853</name>
</gene>
<evidence type="ECO:0000256" key="5">
    <source>
        <dbReference type="ARBA" id="ARBA00022990"/>
    </source>
</evidence>
<dbReference type="InterPro" id="IPR002913">
    <property type="entry name" value="START_lipid-bd_dom"/>
</dbReference>